<dbReference type="Gene3D" id="4.10.1000.10">
    <property type="entry name" value="Zinc finger, CCCH-type"/>
    <property type="match status" value="2"/>
</dbReference>
<keyword evidence="8" id="KW-1185">Reference proteome</keyword>
<dbReference type="Pfam" id="PF14608">
    <property type="entry name" value="zf-CCCH_2"/>
    <property type="match status" value="1"/>
</dbReference>
<dbReference type="AlphaFoldDB" id="A0DGR7"/>
<dbReference type="KEGG" id="ptm:GSPATT00002363001"/>
<feature type="zinc finger region" description="C3H1-type" evidence="5">
    <location>
        <begin position="92"/>
        <end position="116"/>
    </location>
</feature>
<dbReference type="OMA" id="FQNQYMQ"/>
<dbReference type="FunFam" id="4.10.1000.10:FF:000001">
    <property type="entry name" value="zinc finger CCCH domain-containing protein 15-like"/>
    <property type="match status" value="1"/>
</dbReference>
<name>A0DGR7_PARTE</name>
<evidence type="ECO:0000313" key="8">
    <source>
        <dbReference type="Proteomes" id="UP000000600"/>
    </source>
</evidence>
<keyword evidence="4 5" id="KW-0862">Zinc</keyword>
<dbReference type="EMBL" id="CT868429">
    <property type="protein sequence ID" value="CAK82234.1"/>
    <property type="molecule type" value="Genomic_DNA"/>
</dbReference>
<dbReference type="SMART" id="SM00356">
    <property type="entry name" value="ZnF_C3H1"/>
    <property type="match status" value="2"/>
</dbReference>
<dbReference type="PROSITE" id="PS50103">
    <property type="entry name" value="ZF_C3H1"/>
    <property type="match status" value="2"/>
</dbReference>
<evidence type="ECO:0000256" key="3">
    <source>
        <dbReference type="ARBA" id="ARBA00022771"/>
    </source>
</evidence>
<dbReference type="STRING" id="5888.A0DGR7"/>
<dbReference type="SUPFAM" id="SSF90229">
    <property type="entry name" value="CCCH zinc finger"/>
    <property type="match status" value="2"/>
</dbReference>
<evidence type="ECO:0000256" key="1">
    <source>
        <dbReference type="ARBA" id="ARBA00022723"/>
    </source>
</evidence>
<feature type="zinc finger region" description="C3H1-type" evidence="5">
    <location>
        <begin position="12"/>
        <end position="40"/>
    </location>
</feature>
<feature type="domain" description="C3H1-type" evidence="6">
    <location>
        <begin position="12"/>
        <end position="40"/>
    </location>
</feature>
<dbReference type="eggNOG" id="ENOG502SVQI">
    <property type="taxonomic scope" value="Eukaryota"/>
</dbReference>
<dbReference type="Pfam" id="PF00642">
    <property type="entry name" value="zf-CCCH"/>
    <property type="match status" value="1"/>
</dbReference>
<dbReference type="InterPro" id="IPR000571">
    <property type="entry name" value="Znf_CCCH"/>
</dbReference>
<evidence type="ECO:0000256" key="4">
    <source>
        <dbReference type="ARBA" id="ARBA00022833"/>
    </source>
</evidence>
<sequence length="235" mass="27471">MQINQVQYPNQKYKTQLCRHFITNGNCALGARCQFAHGREELRGNANGFQPNSDFMMPQHQQGVLPVKVQPINPMIANYKSIIKIKHFIAQLCKHFNPQTGLCKNGFTCTFAHGEQELNQINPYFQNQYMQQQQIVQQQIKQQNQAQIQAELTQQILIMILTNMEHIFPDSQDIINILRQGQEKAKQGDNQGASEIIKLIIHDEQRTKEEKQQYQQIYNNAQRHYDSKLKEYLNQ</sequence>
<organism evidence="7 8">
    <name type="scientific">Paramecium tetraurelia</name>
    <dbReference type="NCBI Taxonomy" id="5888"/>
    <lineage>
        <taxon>Eukaryota</taxon>
        <taxon>Sar</taxon>
        <taxon>Alveolata</taxon>
        <taxon>Ciliophora</taxon>
        <taxon>Intramacronucleata</taxon>
        <taxon>Oligohymenophorea</taxon>
        <taxon>Peniculida</taxon>
        <taxon>Parameciidae</taxon>
        <taxon>Paramecium</taxon>
    </lineage>
</organism>
<dbReference type="Proteomes" id="UP000000600">
    <property type="component" value="Unassembled WGS sequence"/>
</dbReference>
<dbReference type="RefSeq" id="XP_001449631.1">
    <property type="nucleotide sequence ID" value="XM_001449594.1"/>
</dbReference>
<dbReference type="GO" id="GO:0008270">
    <property type="term" value="F:zinc ion binding"/>
    <property type="evidence" value="ECO:0007669"/>
    <property type="project" value="UniProtKB-KW"/>
</dbReference>
<evidence type="ECO:0000256" key="2">
    <source>
        <dbReference type="ARBA" id="ARBA00022737"/>
    </source>
</evidence>
<reference evidence="7 8" key="1">
    <citation type="journal article" date="2006" name="Nature">
        <title>Global trends of whole-genome duplications revealed by the ciliate Paramecium tetraurelia.</title>
        <authorList>
            <consortium name="Genoscope"/>
            <person name="Aury J.-M."/>
            <person name="Jaillon O."/>
            <person name="Duret L."/>
            <person name="Noel B."/>
            <person name="Jubin C."/>
            <person name="Porcel B.M."/>
            <person name="Segurens B."/>
            <person name="Daubin V."/>
            <person name="Anthouard V."/>
            <person name="Aiach N."/>
            <person name="Arnaiz O."/>
            <person name="Billaut A."/>
            <person name="Beisson J."/>
            <person name="Blanc I."/>
            <person name="Bouhouche K."/>
            <person name="Camara F."/>
            <person name="Duharcourt S."/>
            <person name="Guigo R."/>
            <person name="Gogendeau D."/>
            <person name="Katinka M."/>
            <person name="Keller A.-M."/>
            <person name="Kissmehl R."/>
            <person name="Klotz C."/>
            <person name="Koll F."/>
            <person name="Le Moue A."/>
            <person name="Lepere C."/>
            <person name="Malinsky S."/>
            <person name="Nowacki M."/>
            <person name="Nowak J.K."/>
            <person name="Plattner H."/>
            <person name="Poulain J."/>
            <person name="Ruiz F."/>
            <person name="Serrano V."/>
            <person name="Zagulski M."/>
            <person name="Dessen P."/>
            <person name="Betermier M."/>
            <person name="Weissenbach J."/>
            <person name="Scarpelli C."/>
            <person name="Schachter V."/>
            <person name="Sperling L."/>
            <person name="Meyer E."/>
            <person name="Cohen J."/>
            <person name="Wincker P."/>
        </authorList>
    </citation>
    <scope>NUCLEOTIDE SEQUENCE [LARGE SCALE GENOMIC DNA]</scope>
    <source>
        <strain evidence="7 8">Stock d4-2</strain>
    </source>
</reference>
<feature type="domain" description="C3H1-type" evidence="6">
    <location>
        <begin position="92"/>
        <end position="116"/>
    </location>
</feature>
<dbReference type="OrthoDB" id="415459at2759"/>
<keyword evidence="1 5" id="KW-0479">Metal-binding</keyword>
<dbReference type="PANTHER" id="PTHR12547:SF18">
    <property type="entry name" value="PROTEIN TIS11"/>
    <property type="match status" value="1"/>
</dbReference>
<keyword evidence="2" id="KW-0677">Repeat</keyword>
<proteinExistence type="predicted"/>
<dbReference type="GO" id="GO:0003729">
    <property type="term" value="F:mRNA binding"/>
    <property type="evidence" value="ECO:0007669"/>
    <property type="project" value="InterPro"/>
</dbReference>
<dbReference type="HOGENOM" id="CLU_092620_0_0_1"/>
<gene>
    <name evidence="7" type="ORF">GSPATT00002363001</name>
</gene>
<dbReference type="InParanoid" id="A0DGR7"/>
<protein>
    <recommendedName>
        <fullName evidence="6">C3H1-type domain-containing protein</fullName>
    </recommendedName>
</protein>
<keyword evidence="3 5" id="KW-0863">Zinc-finger</keyword>
<evidence type="ECO:0000256" key="5">
    <source>
        <dbReference type="PROSITE-ProRule" id="PRU00723"/>
    </source>
</evidence>
<dbReference type="GeneID" id="5035416"/>
<dbReference type="PANTHER" id="PTHR12547">
    <property type="entry name" value="CCCH ZINC FINGER/TIS11-RELATED"/>
    <property type="match status" value="1"/>
</dbReference>
<dbReference type="InterPro" id="IPR045877">
    <property type="entry name" value="ZFP36-like"/>
</dbReference>
<accession>A0DGR7</accession>
<evidence type="ECO:0000313" key="7">
    <source>
        <dbReference type="EMBL" id="CAK82234.1"/>
    </source>
</evidence>
<evidence type="ECO:0000259" key="6">
    <source>
        <dbReference type="PROSITE" id="PS50103"/>
    </source>
</evidence>
<dbReference type="InterPro" id="IPR036855">
    <property type="entry name" value="Znf_CCCH_sf"/>
</dbReference>